<sequence>MIYAARFIAKLRSCRKERTVPDCRRRDPDAFLKLPGAHNAKFQTENARKGTDIVLDSGGLLLKQVARAQRGAPLLTCQRFDMDRSKKFDAHHLRCAGRVVSIGRVNLCLRERLWVPCLDAERRQPGFSEATEQPSRQRSSL</sequence>
<proteinExistence type="predicted"/>
<accession>A0A859QUD4</accession>
<reference evidence="1 2" key="1">
    <citation type="submission" date="2019-06" db="EMBL/GenBank/DDBJ databases">
        <title>Complete genome sequence of Ensifer mexicanus ITTG R7 isolated from nodules of Acacia angustissima (Mill.) Kuntze.</title>
        <authorList>
            <person name="Rincon-Rosales R."/>
            <person name="Rogel M.A."/>
            <person name="Guerrero G."/>
            <person name="Rincon-Molina C.I."/>
            <person name="Lopez-Lopez A."/>
            <person name="Martinez-Romero E."/>
        </authorList>
    </citation>
    <scope>NUCLEOTIDE SEQUENCE [LARGE SCALE GENOMIC DNA]</scope>
    <source>
        <strain evidence="1 2">ITTG R7</strain>
        <plasmid evidence="2">pemeittgr7a</plasmid>
    </source>
</reference>
<keyword evidence="2" id="KW-1185">Reference proteome</keyword>
<name>A0A859QUD4_9HYPH</name>
<gene>
    <name evidence="1" type="ORF">FKV68_21835</name>
</gene>
<evidence type="ECO:0000313" key="1">
    <source>
        <dbReference type="EMBL" id="QLL64096.1"/>
    </source>
</evidence>
<organism evidence="1 2">
    <name type="scientific">Sinorhizobium mexicanum</name>
    <dbReference type="NCBI Taxonomy" id="375549"/>
    <lineage>
        <taxon>Bacteria</taxon>
        <taxon>Pseudomonadati</taxon>
        <taxon>Pseudomonadota</taxon>
        <taxon>Alphaproteobacteria</taxon>
        <taxon>Hyphomicrobiales</taxon>
        <taxon>Rhizobiaceae</taxon>
        <taxon>Sinorhizobium/Ensifer group</taxon>
        <taxon>Sinorhizobium</taxon>
    </lineage>
</organism>
<dbReference type="Proteomes" id="UP000510721">
    <property type="component" value="Plasmid pEmeITTGR7a"/>
</dbReference>
<geneLocation type="plasmid" evidence="2">
    <name>pemeittgr7a</name>
</geneLocation>
<evidence type="ECO:0000313" key="2">
    <source>
        <dbReference type="Proteomes" id="UP000510721"/>
    </source>
</evidence>
<keyword evidence="1" id="KW-0614">Plasmid</keyword>
<dbReference type="AlphaFoldDB" id="A0A859QUD4"/>
<dbReference type="EMBL" id="CP041239">
    <property type="protein sequence ID" value="QLL64096.1"/>
    <property type="molecule type" value="Genomic_DNA"/>
</dbReference>
<dbReference type="KEGG" id="emx:FKV68_21835"/>
<protein>
    <submittedName>
        <fullName evidence="1">Uncharacterized protein</fullName>
    </submittedName>
</protein>